<evidence type="ECO:0000256" key="1">
    <source>
        <dbReference type="ARBA" id="ARBA00006540"/>
    </source>
</evidence>
<evidence type="ECO:0000256" key="4">
    <source>
        <dbReference type="ARBA" id="ARBA00022884"/>
    </source>
</evidence>
<dbReference type="Gene3D" id="2.40.30.10">
    <property type="entry name" value="Translation factors"/>
    <property type="match status" value="1"/>
</dbReference>
<proteinExistence type="inferred from homology"/>
<dbReference type="FunFam" id="3.30.160.810:FF:000001">
    <property type="entry name" value="50S ribosomal protein L3"/>
    <property type="match status" value="1"/>
</dbReference>
<keyword evidence="4 8" id="KW-0694">RNA-binding</keyword>
<dbReference type="RefSeq" id="WP_075433529.1">
    <property type="nucleotide sequence ID" value="NZ_CP013259.1"/>
</dbReference>
<dbReference type="GO" id="GO:0006412">
    <property type="term" value="P:translation"/>
    <property type="evidence" value="ECO:0007669"/>
    <property type="project" value="UniProtKB-UniRule"/>
</dbReference>
<name>A0A1B2H9A4_BUCDN</name>
<evidence type="ECO:0000256" key="6">
    <source>
        <dbReference type="ARBA" id="ARBA00023274"/>
    </source>
</evidence>
<dbReference type="GO" id="GO:0003735">
    <property type="term" value="F:structural constituent of ribosome"/>
    <property type="evidence" value="ECO:0007669"/>
    <property type="project" value="UniProtKB-UniRule"/>
</dbReference>
<dbReference type="InterPro" id="IPR000597">
    <property type="entry name" value="Ribosomal_uL3"/>
</dbReference>
<dbReference type="InterPro" id="IPR019926">
    <property type="entry name" value="Ribosomal_uL3_CS"/>
</dbReference>
<sequence length="209" mass="22880">MIGLVGKKLGMTRIFNKEGASIPVTVIELQENRITQVKTLNTDFYDAIQVTTGVIKTNKLNKPNSGHFLKSGVVPGRGLWEFRINSEEIFQVGQKIQINFFKNIKKVDVTGFSKGKGFCGTVKRWNFNTQDATHGNSLSHRVPGSIGQNQTPGRVFKGKKMAGQLGNHRVTVQSLNIVKIDDRKNLLLVKGAVPGATGGNLIVKPAIKV</sequence>
<comment type="PTM">
    <text evidence="8">Methylated by PrmB.</text>
</comment>
<keyword evidence="3 8" id="KW-0699">rRNA-binding</keyword>
<accession>A0A1B2H9A4</accession>
<dbReference type="SUPFAM" id="SSF50447">
    <property type="entry name" value="Translation proteins"/>
    <property type="match status" value="1"/>
</dbReference>
<dbReference type="Pfam" id="PF00297">
    <property type="entry name" value="Ribosomal_L3"/>
    <property type="match status" value="1"/>
</dbReference>
<evidence type="ECO:0000256" key="5">
    <source>
        <dbReference type="ARBA" id="ARBA00022980"/>
    </source>
</evidence>
<dbReference type="PROSITE" id="PS00474">
    <property type="entry name" value="RIBOSOMAL_L3"/>
    <property type="match status" value="1"/>
</dbReference>
<dbReference type="GO" id="GO:0022625">
    <property type="term" value="C:cytosolic large ribosomal subunit"/>
    <property type="evidence" value="ECO:0007669"/>
    <property type="project" value="TreeGrafter"/>
</dbReference>
<keyword evidence="5 8" id="KW-0689">Ribosomal protein</keyword>
<organism evidence="11 12">
    <name type="scientific">Buchnera aphidicola subsp. Diuraphis noxia</name>
    <dbReference type="NCBI Taxonomy" id="118101"/>
    <lineage>
        <taxon>Bacteria</taxon>
        <taxon>Pseudomonadati</taxon>
        <taxon>Pseudomonadota</taxon>
        <taxon>Gammaproteobacteria</taxon>
        <taxon>Enterobacterales</taxon>
        <taxon>Erwiniaceae</taxon>
        <taxon>Buchnera</taxon>
    </lineage>
</organism>
<keyword evidence="2 8" id="KW-0488">Methylation</keyword>
<dbReference type="OrthoDB" id="9806135at2"/>
<dbReference type="EMBL" id="CP013259">
    <property type="protein sequence ID" value="ANZ22708.1"/>
    <property type="molecule type" value="Genomic_DNA"/>
</dbReference>
<comment type="function">
    <text evidence="8 10">One of the primary rRNA binding proteins, it binds directly near the 3'-end of the 23S rRNA, where it nucleates assembly of the 50S subunit.</text>
</comment>
<evidence type="ECO:0000256" key="10">
    <source>
        <dbReference type="RuleBase" id="RU003906"/>
    </source>
</evidence>
<evidence type="ECO:0000256" key="9">
    <source>
        <dbReference type="RuleBase" id="RU003905"/>
    </source>
</evidence>
<comment type="similarity">
    <text evidence="1 8 9">Belongs to the universal ribosomal protein uL3 family.</text>
</comment>
<evidence type="ECO:0000256" key="8">
    <source>
        <dbReference type="HAMAP-Rule" id="MF_01325"/>
    </source>
</evidence>
<protein>
    <recommendedName>
        <fullName evidence="7 8">Large ribosomal subunit protein uL3</fullName>
    </recommendedName>
</protein>
<comment type="subunit">
    <text evidence="8 10">Part of the 50S ribosomal subunit. Forms a cluster with proteins L14 and L19.</text>
</comment>
<dbReference type="InterPro" id="IPR019927">
    <property type="entry name" value="Ribosomal_uL3_bac/org-type"/>
</dbReference>
<evidence type="ECO:0000256" key="3">
    <source>
        <dbReference type="ARBA" id="ARBA00022730"/>
    </source>
</evidence>
<dbReference type="GO" id="GO:0019843">
    <property type="term" value="F:rRNA binding"/>
    <property type="evidence" value="ECO:0007669"/>
    <property type="project" value="UniProtKB-UniRule"/>
</dbReference>
<evidence type="ECO:0000256" key="2">
    <source>
        <dbReference type="ARBA" id="ARBA00022481"/>
    </source>
</evidence>
<evidence type="ECO:0000256" key="7">
    <source>
        <dbReference type="ARBA" id="ARBA00035243"/>
    </source>
</evidence>
<feature type="modified residue" description="N5-methylglutamine" evidence="8">
    <location>
        <position position="150"/>
    </location>
</feature>
<dbReference type="AlphaFoldDB" id="A0A1B2H9A4"/>
<dbReference type="HAMAP" id="MF_01325_B">
    <property type="entry name" value="Ribosomal_uL3_B"/>
    <property type="match status" value="1"/>
</dbReference>
<dbReference type="PANTHER" id="PTHR11229">
    <property type="entry name" value="50S RIBOSOMAL PROTEIN L3"/>
    <property type="match status" value="1"/>
</dbReference>
<gene>
    <name evidence="8" type="primary">rplC</name>
    <name evidence="11" type="ORF">ATN01_02605</name>
</gene>
<keyword evidence="6 8" id="KW-0687">Ribonucleoprotein</keyword>
<dbReference type="FunFam" id="2.40.30.10:FF:000004">
    <property type="entry name" value="50S ribosomal protein L3"/>
    <property type="match status" value="1"/>
</dbReference>
<dbReference type="Gene3D" id="3.30.160.810">
    <property type="match status" value="1"/>
</dbReference>
<dbReference type="PATRIC" id="fig|118101.4.peg.519"/>
<dbReference type="NCBIfam" id="TIGR03625">
    <property type="entry name" value="L3_bact"/>
    <property type="match status" value="1"/>
</dbReference>
<dbReference type="PANTHER" id="PTHR11229:SF16">
    <property type="entry name" value="LARGE RIBOSOMAL SUBUNIT PROTEIN UL3C"/>
    <property type="match status" value="1"/>
</dbReference>
<dbReference type="STRING" id="118101.ATN01_02605"/>
<evidence type="ECO:0000313" key="11">
    <source>
        <dbReference type="EMBL" id="ANZ22708.1"/>
    </source>
</evidence>
<evidence type="ECO:0000313" key="12">
    <source>
        <dbReference type="Proteomes" id="UP000093070"/>
    </source>
</evidence>
<dbReference type="Proteomes" id="UP000093070">
    <property type="component" value="Chromosome"/>
</dbReference>
<reference evidence="11 12" key="1">
    <citation type="submission" date="2015-11" db="EMBL/GenBank/DDBJ databases">
        <title>The complete genome of Buchnera aphidicola from Diuraphis noxia biotype SAM.</title>
        <authorList>
            <person name="Burger N.F.V."/>
            <person name="Oberholster A.-M."/>
        </authorList>
    </citation>
    <scope>NUCLEOTIDE SEQUENCE [LARGE SCALE GENOMIC DNA]</scope>
    <source>
        <strain evidence="11">SAM</strain>
    </source>
</reference>
<dbReference type="InterPro" id="IPR009000">
    <property type="entry name" value="Transl_B-barrel_sf"/>
</dbReference>